<evidence type="ECO:0000256" key="1">
    <source>
        <dbReference type="ARBA" id="ARBA00022574"/>
    </source>
</evidence>
<dbReference type="EMBL" id="SPNW01000009">
    <property type="protein sequence ID" value="TIA91964.1"/>
    <property type="molecule type" value="Genomic_DNA"/>
</dbReference>
<keyword evidence="2" id="KW-0677">Repeat</keyword>
<dbReference type="InterPro" id="IPR015943">
    <property type="entry name" value="WD40/YVTN_repeat-like_dom_sf"/>
</dbReference>
<evidence type="ECO:0000313" key="4">
    <source>
        <dbReference type="EMBL" id="TIA91964.1"/>
    </source>
</evidence>
<comment type="caution">
    <text evidence="4">The sequence shown here is derived from an EMBL/GenBank/DDBJ whole genome shotgun (WGS) entry which is preliminary data.</text>
</comment>
<dbReference type="Proteomes" id="UP000310189">
    <property type="component" value="Unassembled WGS sequence"/>
</dbReference>
<feature type="repeat" description="WD" evidence="3">
    <location>
        <begin position="234"/>
        <end position="273"/>
    </location>
</feature>
<gene>
    <name evidence="4" type="ORF">E3P99_00818</name>
</gene>
<dbReference type="OrthoDB" id="496at2759"/>
<dbReference type="Gene3D" id="2.130.10.10">
    <property type="entry name" value="YVTN repeat-like/Quinoprotein amine dehydrogenase"/>
    <property type="match status" value="1"/>
</dbReference>
<dbReference type="Pfam" id="PF00400">
    <property type="entry name" value="WD40"/>
    <property type="match status" value="4"/>
</dbReference>
<dbReference type="SMART" id="SM00320">
    <property type="entry name" value="WD40"/>
    <property type="match status" value="7"/>
</dbReference>
<dbReference type="InterPro" id="IPR020472">
    <property type="entry name" value="WD40_PAC1"/>
</dbReference>
<accession>A0A4T0FW12</accession>
<dbReference type="AlphaFoldDB" id="A0A4T0FW12"/>
<dbReference type="PROSITE" id="PS50294">
    <property type="entry name" value="WD_REPEATS_REGION"/>
    <property type="match status" value="3"/>
</dbReference>
<name>A0A4T0FW12_9BASI</name>
<reference evidence="4 5" key="1">
    <citation type="submission" date="2019-03" db="EMBL/GenBank/DDBJ databases">
        <title>Sequencing 23 genomes of Wallemia ichthyophaga.</title>
        <authorList>
            <person name="Gostincar C."/>
        </authorList>
    </citation>
    <scope>NUCLEOTIDE SEQUENCE [LARGE SCALE GENOMIC DNA]</scope>
    <source>
        <strain evidence="4 5">EXF-5753</strain>
    </source>
</reference>
<keyword evidence="1 3" id="KW-0853">WD repeat</keyword>
<dbReference type="PRINTS" id="PR00320">
    <property type="entry name" value="GPROTEINBRPT"/>
</dbReference>
<dbReference type="InterPro" id="IPR036322">
    <property type="entry name" value="WD40_repeat_dom_sf"/>
</dbReference>
<dbReference type="SUPFAM" id="SSF50978">
    <property type="entry name" value="WD40 repeat-like"/>
    <property type="match status" value="1"/>
</dbReference>
<feature type="repeat" description="WD" evidence="3">
    <location>
        <begin position="327"/>
        <end position="366"/>
    </location>
</feature>
<evidence type="ECO:0000256" key="3">
    <source>
        <dbReference type="PROSITE-ProRule" id="PRU00221"/>
    </source>
</evidence>
<dbReference type="GO" id="GO:0005634">
    <property type="term" value="C:nucleus"/>
    <property type="evidence" value="ECO:0007669"/>
    <property type="project" value="TreeGrafter"/>
</dbReference>
<evidence type="ECO:0000313" key="5">
    <source>
        <dbReference type="Proteomes" id="UP000310189"/>
    </source>
</evidence>
<dbReference type="InterPro" id="IPR019775">
    <property type="entry name" value="WD40_repeat_CS"/>
</dbReference>
<dbReference type="PANTHER" id="PTHR22847:SF637">
    <property type="entry name" value="WD REPEAT DOMAIN 5B"/>
    <property type="match status" value="1"/>
</dbReference>
<dbReference type="CDD" id="cd00200">
    <property type="entry name" value="WD40"/>
    <property type="match status" value="1"/>
</dbReference>
<keyword evidence="5" id="KW-1185">Reference proteome</keyword>
<protein>
    <submittedName>
        <fullName evidence="4">Uncharacterized protein</fullName>
    </submittedName>
</protein>
<dbReference type="PROSITE" id="PS50082">
    <property type="entry name" value="WD_REPEATS_2"/>
    <property type="match status" value="4"/>
</dbReference>
<sequence length="435" mass="48774">MERYKEIIRDLTLNLLSLDLSEAKRRMDTVDSNHLLNLDIPANTTLTPLINGFEATKQTQFSTRNQSSTSLTHLKQLNSTKRSVLSEEIGRIDDKISSLERVKKELQKSLIRSREFDLELTDKLSQNPFTQFNTFLPDEHDELPINLPFMSIQVDPTSLNDLAIDRPYGTLITASDNACPRLWNLSTGEEITQLVGHTDSITSVQFNDSSIITASKDCNMKIWNKSDHTAELTYSGHTKPIDIIQASNDQLVSGASDQTVRLWDLNSGQCNLTMDLLSYLDKPHSHLQSQSPYIGGLQFYYNALVTGSADSIIRLWDMRTGVPHRNLVGHSQAISCLSFDQYHVISGSDDGNVNIWDIRTGKVLDSLQFNSPVTDLQFDNRKIMIGGVNSGLALYNRVSRQIEELASESTVTSLEYIDSYMVTGSSNGEVKCWAI</sequence>
<dbReference type="PROSITE" id="PS00678">
    <property type="entry name" value="WD_REPEATS_1"/>
    <property type="match status" value="3"/>
</dbReference>
<evidence type="ECO:0000256" key="2">
    <source>
        <dbReference type="ARBA" id="ARBA00022737"/>
    </source>
</evidence>
<dbReference type="InterPro" id="IPR001680">
    <property type="entry name" value="WD40_rpt"/>
</dbReference>
<feature type="repeat" description="WD" evidence="3">
    <location>
        <begin position="194"/>
        <end position="233"/>
    </location>
</feature>
<proteinExistence type="predicted"/>
<feature type="repeat" description="WD" evidence="3">
    <location>
        <begin position="287"/>
        <end position="326"/>
    </location>
</feature>
<dbReference type="PANTHER" id="PTHR22847">
    <property type="entry name" value="WD40 REPEAT PROTEIN"/>
    <property type="match status" value="1"/>
</dbReference>
<dbReference type="GO" id="GO:1990234">
    <property type="term" value="C:transferase complex"/>
    <property type="evidence" value="ECO:0007669"/>
    <property type="project" value="UniProtKB-ARBA"/>
</dbReference>
<organism evidence="4 5">
    <name type="scientific">Wallemia hederae</name>
    <dbReference type="NCBI Taxonomy" id="1540922"/>
    <lineage>
        <taxon>Eukaryota</taxon>
        <taxon>Fungi</taxon>
        <taxon>Dikarya</taxon>
        <taxon>Basidiomycota</taxon>
        <taxon>Wallemiomycotina</taxon>
        <taxon>Wallemiomycetes</taxon>
        <taxon>Wallemiales</taxon>
        <taxon>Wallemiaceae</taxon>
        <taxon>Wallemia</taxon>
    </lineage>
</organism>